<keyword evidence="2" id="KW-1185">Reference proteome</keyword>
<evidence type="ECO:0000313" key="1">
    <source>
        <dbReference type="EMBL" id="CAE7778851.1"/>
    </source>
</evidence>
<name>A0A812YJF8_SYMPI</name>
<organism evidence="1 2">
    <name type="scientific">Symbiodinium pilosum</name>
    <name type="common">Dinoflagellate</name>
    <dbReference type="NCBI Taxonomy" id="2952"/>
    <lineage>
        <taxon>Eukaryota</taxon>
        <taxon>Sar</taxon>
        <taxon>Alveolata</taxon>
        <taxon>Dinophyceae</taxon>
        <taxon>Suessiales</taxon>
        <taxon>Symbiodiniaceae</taxon>
        <taxon>Symbiodinium</taxon>
    </lineage>
</organism>
<proteinExistence type="predicted"/>
<comment type="caution">
    <text evidence="1">The sequence shown here is derived from an EMBL/GenBank/DDBJ whole genome shotgun (WGS) entry which is preliminary data.</text>
</comment>
<dbReference type="Proteomes" id="UP000649617">
    <property type="component" value="Unassembled WGS sequence"/>
</dbReference>
<accession>A0A812YJF8</accession>
<dbReference type="AlphaFoldDB" id="A0A812YJF8"/>
<sequence>MLGVSVTTRFLYSVLQGKEYSGKSKKNEPLHRLIDHLAKDLRTCYDKPIPIEGVSWTKQVHLICLGFKGDLQGLIKVGKLSRNFMRDTATGNGPGICHLCRAGQEGMPWHNTEYCAMKAMKKDVPPPWKEEPSLVAQLPHSPSHKAQFFCVDLFHTLLKGVFGDIAANCVVSCYDLNIFGKLSIDKLLEYIYNDLRGFCKQRSLQLHMNERLPGIEETWKDYVSDMVGALKSASAFMHTLHHSGLWLLDAERDALICDGLASVNFFQRLADTAFSLGYTRWKYQPKYHFFAEVLYSLQEARELDVPAMNPLSWATQLDEDFVGKISTASRQVSSRTIHTRTVQKYLLLLRAHWDS</sequence>
<dbReference type="OrthoDB" id="407925at2759"/>
<protein>
    <submittedName>
        <fullName evidence="1">Uncharacterized protein</fullName>
    </submittedName>
</protein>
<dbReference type="EMBL" id="CAJNIZ010047943">
    <property type="protein sequence ID" value="CAE7778851.1"/>
    <property type="molecule type" value="Genomic_DNA"/>
</dbReference>
<gene>
    <name evidence="1" type="ORF">SPIL2461_LOCUS23108</name>
</gene>
<evidence type="ECO:0000313" key="2">
    <source>
        <dbReference type="Proteomes" id="UP000649617"/>
    </source>
</evidence>
<reference evidence="1" key="1">
    <citation type="submission" date="2021-02" db="EMBL/GenBank/DDBJ databases">
        <authorList>
            <person name="Dougan E. K."/>
            <person name="Rhodes N."/>
            <person name="Thang M."/>
            <person name="Chan C."/>
        </authorList>
    </citation>
    <scope>NUCLEOTIDE SEQUENCE</scope>
</reference>